<dbReference type="InterPro" id="IPR052944">
    <property type="entry name" value="Sporulation_related"/>
</dbReference>
<dbReference type="RefSeq" id="WP_077718504.1">
    <property type="nucleotide sequence ID" value="NZ_CP019699.1"/>
</dbReference>
<gene>
    <name evidence="2" type="ORF">B0W44_01685</name>
</gene>
<dbReference type="STRING" id="1471761.B0W44_01685"/>
<evidence type="ECO:0000313" key="3">
    <source>
        <dbReference type="Proteomes" id="UP000188603"/>
    </source>
</evidence>
<dbReference type="InterPro" id="IPR025377">
    <property type="entry name" value="DUF4367"/>
</dbReference>
<dbReference type="KEGG" id="ntr:B0W44_01685"/>
<dbReference type="Pfam" id="PF14285">
    <property type="entry name" value="DUF4367"/>
    <property type="match status" value="1"/>
</dbReference>
<evidence type="ECO:0000259" key="1">
    <source>
        <dbReference type="Pfam" id="PF14285"/>
    </source>
</evidence>
<dbReference type="SUPFAM" id="SSF89392">
    <property type="entry name" value="Prokaryotic lipoproteins and lipoprotein localization factors"/>
    <property type="match status" value="1"/>
</dbReference>
<keyword evidence="3" id="KW-1185">Reference proteome</keyword>
<proteinExistence type="predicted"/>
<sequence>MPRSGWTITLVVTLVIVLVGCGMKSEEDIVEDLRAQSNENSYRSHATMSVQSGSEQHQYDIEVWYQPPHYYRVALKNAAQDVTQIILRNDEGVFVLTPQDDKHFRFQSNWPDAHGQPYLYQTLVQSIVEDDNREFEKADDSYIFNVAANYKQNQALKRQQIQLNKDYEPERMAILDADGEPLVEVEFDKFEMGANFDSDAFDMERNMKDWGEETAEALATDGEEETSEKNDVGGLTPSYIPEGTQLESEFKVAGDKGEGVLFRYGGDKPFTLLQQPATQTVPATAAAVGEPVHLSYAVGVLLELGDQKQLNWTYDGVDFQLKGALTEEELVQVAESIENQSTK</sequence>
<protein>
    <recommendedName>
        <fullName evidence="1">DUF4367 domain-containing protein</fullName>
    </recommendedName>
</protein>
<dbReference type="Proteomes" id="UP000188603">
    <property type="component" value="Chromosome"/>
</dbReference>
<name>A0A1U9K3S4_9BACL</name>
<dbReference type="OrthoDB" id="9785380at2"/>
<dbReference type="InterPro" id="IPR029046">
    <property type="entry name" value="LolA/LolB/LppX"/>
</dbReference>
<accession>A0A1U9K3S4</accession>
<reference evidence="2 3" key="1">
    <citation type="journal article" date="2015" name="Int. J. Syst. Evol. Microbiol.">
        <title>Novibacillus thermophilus gen. nov., sp. nov., a Gram-staining-negative and moderately thermophilic member of the family Thermoactinomycetaceae.</title>
        <authorList>
            <person name="Yang G."/>
            <person name="Chen J."/>
            <person name="Zhou S."/>
        </authorList>
    </citation>
    <scope>NUCLEOTIDE SEQUENCE [LARGE SCALE GENOMIC DNA]</scope>
    <source>
        <strain evidence="2 3">SG-1</strain>
    </source>
</reference>
<organism evidence="2 3">
    <name type="scientific">Novibacillus thermophilus</name>
    <dbReference type="NCBI Taxonomy" id="1471761"/>
    <lineage>
        <taxon>Bacteria</taxon>
        <taxon>Bacillati</taxon>
        <taxon>Bacillota</taxon>
        <taxon>Bacilli</taxon>
        <taxon>Bacillales</taxon>
        <taxon>Thermoactinomycetaceae</taxon>
        <taxon>Novibacillus</taxon>
    </lineage>
</organism>
<dbReference type="PROSITE" id="PS51257">
    <property type="entry name" value="PROKAR_LIPOPROTEIN"/>
    <property type="match status" value="1"/>
</dbReference>
<dbReference type="PANTHER" id="PTHR37507">
    <property type="entry name" value="SPORULATION PROTEIN YDCC"/>
    <property type="match status" value="1"/>
</dbReference>
<dbReference type="EMBL" id="CP019699">
    <property type="protein sequence ID" value="AQS54683.1"/>
    <property type="molecule type" value="Genomic_DNA"/>
</dbReference>
<dbReference type="AlphaFoldDB" id="A0A1U9K3S4"/>
<evidence type="ECO:0000313" key="2">
    <source>
        <dbReference type="EMBL" id="AQS54683.1"/>
    </source>
</evidence>
<dbReference type="PANTHER" id="PTHR37507:SF2">
    <property type="entry name" value="SPORULATION PROTEIN YDCC"/>
    <property type="match status" value="1"/>
</dbReference>
<feature type="domain" description="DUF4367" evidence="1">
    <location>
        <begin position="236"/>
        <end position="337"/>
    </location>
</feature>
<dbReference type="Gene3D" id="2.50.20.10">
    <property type="entry name" value="Lipoprotein localisation LolA/LolB/LppX"/>
    <property type="match status" value="1"/>
</dbReference>